<protein>
    <submittedName>
        <fullName evidence="7">Membrane protein</fullName>
    </submittedName>
</protein>
<proteinExistence type="predicted"/>
<dbReference type="Pfam" id="PF13515">
    <property type="entry name" value="FUSC_2"/>
    <property type="match status" value="1"/>
</dbReference>
<feature type="transmembrane region" description="Helical" evidence="5">
    <location>
        <begin position="105"/>
        <end position="123"/>
    </location>
</feature>
<feature type="transmembrane region" description="Helical" evidence="5">
    <location>
        <begin position="340"/>
        <end position="358"/>
    </location>
</feature>
<name>A0A0H2YP58_CLOP1</name>
<evidence type="ECO:0000313" key="8">
    <source>
        <dbReference type="Proteomes" id="UP000001823"/>
    </source>
</evidence>
<keyword evidence="4 5" id="KW-0472">Membrane</keyword>
<feature type="transmembrane region" description="Helical" evidence="5">
    <location>
        <begin position="7"/>
        <end position="26"/>
    </location>
</feature>
<sequence>MWKKQIMYLKMFLIVVISILIFVLLFGKENLFIGLAAVITVTTMFGEDYTINPIHHTLYFTGVELFVGLGAYFAGLNPILGAIMTLIVSFFIYFSFTYDTKPTKALGFIQLYLFLLYEPVTTSELPKRVFALVFGGIVIMTLYYILARYNFNNIFNKSIKGCINSLIENLNELINTGCIEKNNSEKVALMIKELEIKVYERLELDKNQVYSIYSKDLIVVFLKRVSSLSSEAMKRDVNKELIKKTIELLKNVQDFIEDGNKEKLKNILNEYYNYLDSFKLRDDLDRYSYYNAKLSVKEFLQGLNVKENQIESYSNYIANFLKALKSNSNNFRKSLNIRSLRFNLAVKAAITLAFSVFIVNYFEIFQGKWALFTISLLLIPYAEQSNKKAKARVLGTIIGAILFNVIFYFIQSNVILIFAFIVVCIYLSMSVVSYKIRCIFITLNALLMAGVMDPSHTPYYVLSEYRVFFILIASIIVAIVMNYIFPYKMKDETNKAIKLYVYLNERILDGLIEENSDKEKLILSFFESYRIWKKINYNNKEMKSEQIQELLILQNDFVSDVNFLIKSPMIHNNKSLFKKSFEDFKNYTKKKDFEDLAIEDLEKAKTEEERLILVLLYKLFYVIKEMRKLSDLICKE</sequence>
<dbReference type="KEGG" id="cpf:CPF_1226"/>
<evidence type="ECO:0000256" key="5">
    <source>
        <dbReference type="SAM" id="Phobius"/>
    </source>
</evidence>
<feature type="transmembrane region" description="Helical" evidence="5">
    <location>
        <begin position="467"/>
        <end position="485"/>
    </location>
</feature>
<comment type="subcellular location">
    <subcellularLocation>
        <location evidence="1">Membrane</location>
        <topology evidence="1">Multi-pass membrane protein</topology>
    </subcellularLocation>
</comment>
<dbReference type="PaxDb" id="195103-CPF_1226"/>
<accession>A0A0H2YP58</accession>
<feature type="domain" description="Integral membrane bound transporter" evidence="6">
    <location>
        <begin position="355"/>
        <end position="480"/>
    </location>
</feature>
<evidence type="ECO:0000256" key="2">
    <source>
        <dbReference type="ARBA" id="ARBA00022692"/>
    </source>
</evidence>
<dbReference type="InterPro" id="IPR049453">
    <property type="entry name" value="Memb_transporter_dom"/>
</dbReference>
<evidence type="ECO:0000256" key="3">
    <source>
        <dbReference type="ARBA" id="ARBA00022989"/>
    </source>
</evidence>
<dbReference type="HOGENOM" id="CLU_430057_0_0_9"/>
<reference evidence="7 8" key="1">
    <citation type="journal article" date="2006" name="Genome Res.">
        <title>Skewed genomic variability in strains of the toxigenic bacterial pathogen, Clostridium perfringens.</title>
        <authorList>
            <person name="Myers G.S."/>
            <person name="Rasko D.A."/>
            <person name="Cheung J.K."/>
            <person name="Ravel J."/>
            <person name="Seshadri R."/>
            <person name="Deboy R.T."/>
            <person name="Ren Q."/>
            <person name="Varga J."/>
            <person name="Awad M.M."/>
            <person name="Brinkac L.M."/>
            <person name="Daugherty S.C."/>
            <person name="Haft D.H."/>
            <person name="Dodson R.J."/>
            <person name="Madupu R."/>
            <person name="Nelson W.C."/>
            <person name="Rosovitz M.J."/>
            <person name="Sullivan S.A."/>
            <person name="Khouri H."/>
            <person name="Dimitrov G.I."/>
            <person name="Watkins K.L."/>
            <person name="Mulligan S."/>
            <person name="Benton J."/>
            <person name="Radune D."/>
            <person name="Fisher D.J."/>
            <person name="Atkins H.S."/>
            <person name="Hiscox T."/>
            <person name="Jost B.H."/>
            <person name="Billington S.J."/>
            <person name="Songer J.G."/>
            <person name="McClane B.A."/>
            <person name="Titball R.W."/>
            <person name="Rood J.I."/>
            <person name="Melville S.B."/>
            <person name="Paulsen I.T."/>
        </authorList>
    </citation>
    <scope>NUCLEOTIDE SEQUENCE [LARGE SCALE GENOMIC DNA]</scope>
    <source>
        <strain evidence="8">ATCC 13124 / DSM 756 / JCM 1290 / NCIMB 6125 / NCTC 8237 / S 107 / Type A</strain>
    </source>
</reference>
<evidence type="ECO:0000313" key="7">
    <source>
        <dbReference type="EMBL" id="ABG82705.1"/>
    </source>
</evidence>
<evidence type="ECO:0000256" key="4">
    <source>
        <dbReference type="ARBA" id="ARBA00023136"/>
    </source>
</evidence>
<dbReference type="RefSeq" id="WP_003456307.1">
    <property type="nucleotide sequence ID" value="NC_008261.1"/>
</dbReference>
<feature type="transmembrane region" description="Helical" evidence="5">
    <location>
        <begin position="364"/>
        <end position="381"/>
    </location>
</feature>
<feature type="transmembrane region" description="Helical" evidence="5">
    <location>
        <begin position="129"/>
        <end position="147"/>
    </location>
</feature>
<dbReference type="STRING" id="195103.CPF_1226"/>
<dbReference type="EMBL" id="CP000246">
    <property type="protein sequence ID" value="ABG82705.1"/>
    <property type="molecule type" value="Genomic_DNA"/>
</dbReference>
<keyword evidence="8" id="KW-1185">Reference proteome</keyword>
<keyword evidence="2 5" id="KW-0812">Transmembrane</keyword>
<feature type="transmembrane region" description="Helical" evidence="5">
    <location>
        <begin position="79"/>
        <end position="98"/>
    </location>
</feature>
<feature type="transmembrane region" description="Helical" evidence="5">
    <location>
        <begin position="32"/>
        <end position="50"/>
    </location>
</feature>
<dbReference type="eggNOG" id="COG1289">
    <property type="taxonomic scope" value="Bacteria"/>
</dbReference>
<evidence type="ECO:0000259" key="6">
    <source>
        <dbReference type="Pfam" id="PF13515"/>
    </source>
</evidence>
<feature type="transmembrane region" description="Helical" evidence="5">
    <location>
        <begin position="416"/>
        <end position="434"/>
    </location>
</feature>
<organism evidence="7 8">
    <name type="scientific">Clostridium perfringens (strain ATCC 13124 / DSM 756 / JCM 1290 / NCIMB 6125 / NCTC 8237 / Type A)</name>
    <dbReference type="NCBI Taxonomy" id="195103"/>
    <lineage>
        <taxon>Bacteria</taxon>
        <taxon>Bacillati</taxon>
        <taxon>Bacillota</taxon>
        <taxon>Clostridia</taxon>
        <taxon>Eubacteriales</taxon>
        <taxon>Clostridiaceae</taxon>
        <taxon>Clostridium</taxon>
    </lineage>
</organism>
<dbReference type="AlphaFoldDB" id="A0A0H2YP58"/>
<dbReference type="GeneID" id="93002499"/>
<keyword evidence="3 5" id="KW-1133">Transmembrane helix</keyword>
<feature type="transmembrane region" description="Helical" evidence="5">
    <location>
        <begin position="393"/>
        <end position="410"/>
    </location>
</feature>
<evidence type="ECO:0000256" key="1">
    <source>
        <dbReference type="ARBA" id="ARBA00004141"/>
    </source>
</evidence>
<dbReference type="Proteomes" id="UP000001823">
    <property type="component" value="Chromosome"/>
</dbReference>
<gene>
    <name evidence="7" type="ordered locus">CPF_1226</name>
</gene>
<dbReference type="GO" id="GO:0016020">
    <property type="term" value="C:membrane"/>
    <property type="evidence" value="ECO:0007669"/>
    <property type="project" value="UniProtKB-SubCell"/>
</dbReference>
<feature type="transmembrane region" description="Helical" evidence="5">
    <location>
        <begin position="441"/>
        <end position="461"/>
    </location>
</feature>